<evidence type="ECO:0000256" key="6">
    <source>
        <dbReference type="SAM" id="Phobius"/>
    </source>
</evidence>
<evidence type="ECO:0000256" key="3">
    <source>
        <dbReference type="ARBA" id="ARBA00022989"/>
    </source>
</evidence>
<accession>A0A2G7FTZ2</accession>
<sequence>MSSLVADNPYISAVTEDKYETKDPHQDGHNHTRDDLHEGAISPANSVGGLHRRLGNRQIQLVAIGGSIGTGLFIAIGTGLYKGGPGSLLLAFIIESLIVGMLNNCLAEMTTYMPVSGGFIRLAGYWVDEAWGFMAGWNFFIYMALTVPFAISTVNVLLEYWRHDIPVIAVCLACIAAYAVINLLAVGTYGEAEFWLSSGKVILIFILFLFTFITMVGGNPKGDAYGFRHWQHPGTFAEYASVGDLGRFEGFLGALWIAVFTVVGPEYISTVAAEAKHPYIYIKNAFKTVYWRSGVFFIGGAFALMVTTVFSAGKTYTYAATRALHGMAVEGRAPQIFSKTDRRDVPIYSFTMVMAFAFLSLLQLSGSAMQVLEWLISLTTANILIDYMIITTTYVCFYNACKAQNFDRSKLPYPGLFQPYCGSIALAWMVLMALCFGYRSFTPWSTANFFLSYTMLLLAPVTFIGQKIYKGTRWPRPHEVDLKWKADLIAAYEAVKTEQPTGFWREMIRILDVRRLCNRKRTSIPV</sequence>
<evidence type="ECO:0000256" key="4">
    <source>
        <dbReference type="ARBA" id="ARBA00023136"/>
    </source>
</evidence>
<feature type="transmembrane region" description="Helical" evidence="6">
    <location>
        <begin position="420"/>
        <end position="441"/>
    </location>
</feature>
<protein>
    <recommendedName>
        <fullName evidence="7">Amino acid permease/ SLC12A domain-containing protein</fullName>
    </recommendedName>
</protein>
<keyword evidence="4 6" id="KW-0472">Membrane</keyword>
<feature type="transmembrane region" description="Helical" evidence="6">
    <location>
        <begin position="61"/>
        <end position="81"/>
    </location>
</feature>
<comment type="caution">
    <text evidence="8">The sequence shown here is derived from an EMBL/GenBank/DDBJ whole genome shotgun (WGS) entry which is preliminary data.</text>
</comment>
<feature type="transmembrane region" description="Helical" evidence="6">
    <location>
        <begin position="374"/>
        <end position="400"/>
    </location>
</feature>
<feature type="transmembrane region" description="Helical" evidence="6">
    <location>
        <begin position="289"/>
        <end position="312"/>
    </location>
</feature>
<dbReference type="Gene3D" id="1.20.1740.10">
    <property type="entry name" value="Amino acid/polyamine transporter I"/>
    <property type="match status" value="1"/>
</dbReference>
<feature type="transmembrane region" description="Helical" evidence="6">
    <location>
        <begin position="201"/>
        <end position="218"/>
    </location>
</feature>
<feature type="transmembrane region" description="Helical" evidence="6">
    <location>
        <begin position="251"/>
        <end position="269"/>
    </location>
</feature>
<dbReference type="AlphaFoldDB" id="A0A2G7FTZ2"/>
<dbReference type="InterPro" id="IPR050524">
    <property type="entry name" value="APC_YAT"/>
</dbReference>
<dbReference type="GO" id="GO:0016020">
    <property type="term" value="C:membrane"/>
    <property type="evidence" value="ECO:0007669"/>
    <property type="project" value="UniProtKB-SubCell"/>
</dbReference>
<keyword evidence="3 6" id="KW-1133">Transmembrane helix</keyword>
<evidence type="ECO:0000313" key="9">
    <source>
        <dbReference type="Proteomes" id="UP000231358"/>
    </source>
</evidence>
<dbReference type="InterPro" id="IPR004841">
    <property type="entry name" value="AA-permease/SLC12A_dom"/>
</dbReference>
<dbReference type="STRING" id="656916.A0A2G7FTZ2"/>
<dbReference type="Proteomes" id="UP000231358">
    <property type="component" value="Unassembled WGS sequence"/>
</dbReference>
<name>A0A2G7FTZ2_9EURO</name>
<evidence type="ECO:0000256" key="1">
    <source>
        <dbReference type="ARBA" id="ARBA00004141"/>
    </source>
</evidence>
<evidence type="ECO:0000259" key="7">
    <source>
        <dbReference type="Pfam" id="PF00324"/>
    </source>
</evidence>
<dbReference type="PANTHER" id="PTHR43341">
    <property type="entry name" value="AMINO ACID PERMEASE"/>
    <property type="match status" value="1"/>
</dbReference>
<evidence type="ECO:0000256" key="2">
    <source>
        <dbReference type="ARBA" id="ARBA00022692"/>
    </source>
</evidence>
<dbReference type="PIRSF" id="PIRSF006060">
    <property type="entry name" value="AA_transporter"/>
    <property type="match status" value="1"/>
</dbReference>
<evidence type="ECO:0000313" key="8">
    <source>
        <dbReference type="EMBL" id="PIG84016.1"/>
    </source>
</evidence>
<dbReference type="GO" id="GO:0015171">
    <property type="term" value="F:amino acid transmembrane transporter activity"/>
    <property type="evidence" value="ECO:0007669"/>
    <property type="project" value="TreeGrafter"/>
</dbReference>
<feature type="transmembrane region" description="Helical" evidence="6">
    <location>
        <begin position="87"/>
        <end position="106"/>
    </location>
</feature>
<gene>
    <name evidence="8" type="ORF">AARAC_006320</name>
</gene>
<dbReference type="PANTHER" id="PTHR43341:SF6">
    <property type="entry name" value="AMINO ACID TRANSPORTER (EUROFUNG)"/>
    <property type="match status" value="1"/>
</dbReference>
<keyword evidence="2 6" id="KW-0812">Transmembrane</keyword>
<evidence type="ECO:0000256" key="5">
    <source>
        <dbReference type="SAM" id="MobiDB-lite"/>
    </source>
</evidence>
<comment type="subcellular location">
    <subcellularLocation>
        <location evidence="1">Membrane</location>
        <topology evidence="1">Multi-pass membrane protein</topology>
    </subcellularLocation>
</comment>
<feature type="region of interest" description="Disordered" evidence="5">
    <location>
        <begin position="15"/>
        <end position="38"/>
    </location>
</feature>
<feature type="transmembrane region" description="Helical" evidence="6">
    <location>
        <begin position="447"/>
        <end position="465"/>
    </location>
</feature>
<feature type="transmembrane region" description="Helical" evidence="6">
    <location>
        <begin position="139"/>
        <end position="158"/>
    </location>
</feature>
<feature type="transmembrane region" description="Helical" evidence="6">
    <location>
        <begin position="165"/>
        <end position="189"/>
    </location>
</feature>
<keyword evidence="9" id="KW-1185">Reference proteome</keyword>
<reference evidence="8 9" key="1">
    <citation type="submission" date="2017-05" db="EMBL/GenBank/DDBJ databases">
        <title>Genome sequence for an aflatoxigenic pathogen of Argentinian peanut, Aspergillus arachidicola.</title>
        <authorList>
            <person name="Moore G."/>
            <person name="Beltz S.B."/>
            <person name="Mack B.M."/>
        </authorList>
    </citation>
    <scope>NUCLEOTIDE SEQUENCE [LARGE SCALE GENOMIC DNA]</scope>
    <source>
        <strain evidence="8 9">CBS 117610</strain>
    </source>
</reference>
<dbReference type="Pfam" id="PF00324">
    <property type="entry name" value="AA_permease"/>
    <property type="match status" value="1"/>
</dbReference>
<feature type="transmembrane region" description="Helical" evidence="6">
    <location>
        <begin position="345"/>
        <end position="362"/>
    </location>
</feature>
<organism evidence="8 9">
    <name type="scientific">Aspergillus arachidicola</name>
    <dbReference type="NCBI Taxonomy" id="656916"/>
    <lineage>
        <taxon>Eukaryota</taxon>
        <taxon>Fungi</taxon>
        <taxon>Dikarya</taxon>
        <taxon>Ascomycota</taxon>
        <taxon>Pezizomycotina</taxon>
        <taxon>Eurotiomycetes</taxon>
        <taxon>Eurotiomycetidae</taxon>
        <taxon>Eurotiales</taxon>
        <taxon>Aspergillaceae</taxon>
        <taxon>Aspergillus</taxon>
        <taxon>Aspergillus subgen. Circumdati</taxon>
    </lineage>
</organism>
<feature type="domain" description="Amino acid permease/ SLC12A" evidence="7">
    <location>
        <begin position="59"/>
        <end position="311"/>
    </location>
</feature>
<proteinExistence type="predicted"/>
<dbReference type="EMBL" id="NEXV01000414">
    <property type="protein sequence ID" value="PIG84016.1"/>
    <property type="molecule type" value="Genomic_DNA"/>
</dbReference>